<dbReference type="Proteomes" id="UP001230156">
    <property type="component" value="Unassembled WGS sequence"/>
</dbReference>
<keyword evidence="3" id="KW-1185">Reference proteome</keyword>
<proteinExistence type="predicted"/>
<organism evidence="2 3">
    <name type="scientific">Dongia sedimenti</name>
    <dbReference type="NCBI Taxonomy" id="3064282"/>
    <lineage>
        <taxon>Bacteria</taxon>
        <taxon>Pseudomonadati</taxon>
        <taxon>Pseudomonadota</taxon>
        <taxon>Alphaproteobacteria</taxon>
        <taxon>Rhodospirillales</taxon>
        <taxon>Dongiaceae</taxon>
        <taxon>Dongia</taxon>
    </lineage>
</organism>
<sequence length="50" mass="5316">MLSVVQWSLVPSEPGKTIVQIWNTGSEARGHPQAPASQSVSATPIRLSSE</sequence>
<reference evidence="3" key="1">
    <citation type="submission" date="2023-08" db="EMBL/GenBank/DDBJ databases">
        <title>Rhodospirillaceae gen. nov., a novel taxon isolated from the Yangtze River Yuezi River estuary sludge.</title>
        <authorList>
            <person name="Ruan L."/>
        </authorList>
    </citation>
    <scope>NUCLEOTIDE SEQUENCE [LARGE SCALE GENOMIC DNA]</scope>
    <source>
        <strain evidence="3">R-7</strain>
    </source>
</reference>
<evidence type="ECO:0000313" key="3">
    <source>
        <dbReference type="Proteomes" id="UP001230156"/>
    </source>
</evidence>
<comment type="caution">
    <text evidence="2">The sequence shown here is derived from an EMBL/GenBank/DDBJ whole genome shotgun (WGS) entry which is preliminary data.</text>
</comment>
<dbReference type="RefSeq" id="WP_379955715.1">
    <property type="nucleotide sequence ID" value="NZ_JAUYVI010000003.1"/>
</dbReference>
<accession>A0ABU0YNP3</accession>
<name>A0ABU0YNP3_9PROT</name>
<feature type="region of interest" description="Disordered" evidence="1">
    <location>
        <begin position="25"/>
        <end position="50"/>
    </location>
</feature>
<protein>
    <submittedName>
        <fullName evidence="2">Uncharacterized protein</fullName>
    </submittedName>
</protein>
<dbReference type="EMBL" id="JAUYVI010000003">
    <property type="protein sequence ID" value="MDQ7248263.1"/>
    <property type="molecule type" value="Genomic_DNA"/>
</dbReference>
<feature type="compositionally biased region" description="Polar residues" evidence="1">
    <location>
        <begin position="35"/>
        <end position="50"/>
    </location>
</feature>
<evidence type="ECO:0000313" key="2">
    <source>
        <dbReference type="EMBL" id="MDQ7248263.1"/>
    </source>
</evidence>
<gene>
    <name evidence="2" type="ORF">Q8A70_11335</name>
</gene>
<evidence type="ECO:0000256" key="1">
    <source>
        <dbReference type="SAM" id="MobiDB-lite"/>
    </source>
</evidence>